<dbReference type="InterPro" id="IPR001537">
    <property type="entry name" value="SpoU_MeTrfase"/>
</dbReference>
<dbReference type="GO" id="GO:0002938">
    <property type="term" value="P:tRNA guanine ribose methylation"/>
    <property type="evidence" value="ECO:0007669"/>
    <property type="project" value="UniProtKB-UniRule"/>
</dbReference>
<evidence type="ECO:0000256" key="7">
    <source>
        <dbReference type="HAMAP-Rule" id="MF_02060"/>
    </source>
</evidence>
<sequence>MTPQRYQRVLAVLHARQRDLTVVADQVHKGQNLSAITRTCDAVGIGVVHSVYPQGGYRAHKGTTMGAHKWVKTLVHRSVEEPLQACREAGMQVIAADLSDDAVDYQSIDYTRPTALLLGNERDGVSAAAAPFIDRRITVPMLGMVESFNVSVAAAIILAEARRQRLAAGCYVRPVVHDAQYEQTLFEWLHPVLARFCREKQLPYPALDECGEVAERGWHLRVKRRAPRRRGAAAAAEQ</sequence>
<evidence type="ECO:0000259" key="8">
    <source>
        <dbReference type="Pfam" id="PF00588"/>
    </source>
</evidence>
<dbReference type="Pfam" id="PF00588">
    <property type="entry name" value="SpoU_methylase"/>
    <property type="match status" value="1"/>
</dbReference>
<name>A0A4Y8ULH8_9GAMM</name>
<proteinExistence type="inferred from homology"/>
<dbReference type="InterPro" id="IPR022724">
    <property type="entry name" value="rRNA_MeTrfase_SpoU_C"/>
</dbReference>
<evidence type="ECO:0000256" key="6">
    <source>
        <dbReference type="ARBA" id="ARBA00022884"/>
    </source>
</evidence>
<keyword evidence="1 7" id="KW-0820">tRNA-binding</keyword>
<dbReference type="PANTHER" id="PTHR43453:SF1">
    <property type="entry name" value="TRNA_RRNA METHYLTRANSFERASE SPOU TYPE DOMAIN-CONTAINING PROTEIN"/>
    <property type="match status" value="1"/>
</dbReference>
<dbReference type="Gene3D" id="3.40.1280.10">
    <property type="match status" value="1"/>
</dbReference>
<reference evidence="10 11" key="1">
    <citation type="submission" date="2019-03" db="EMBL/GenBank/DDBJ databases">
        <title>Draft genome of Gammaproteobacteria bacterium LSUCC0057, a member of the SAR92 clade.</title>
        <authorList>
            <person name="Lanclos V.C."/>
            <person name="Doiron C."/>
            <person name="Henson M.W."/>
            <person name="Thrash J.C."/>
        </authorList>
    </citation>
    <scope>NUCLEOTIDE SEQUENCE [LARGE SCALE GENOMIC DNA]</scope>
    <source>
        <strain evidence="10 11">LSUCC0057</strain>
    </source>
</reference>
<keyword evidence="11" id="KW-1185">Reference proteome</keyword>
<gene>
    <name evidence="7 10" type="primary">trmH</name>
    <name evidence="10" type="ORF">E3W66_04045</name>
</gene>
<protein>
    <recommendedName>
        <fullName evidence="7">tRNA (guanosine(18)-2'-O)-methyltransferase</fullName>
        <ecNumber evidence="7">2.1.1.34</ecNumber>
    </recommendedName>
    <alternativeName>
        <fullName evidence="7">tRNA [Gm18] methyltransferase</fullName>
    </alternativeName>
</protein>
<feature type="domain" description="RNA methyltransferase SpoU/TrmH type C-terminal" evidence="9">
    <location>
        <begin position="163"/>
        <end position="214"/>
    </location>
</feature>
<dbReference type="HAMAP" id="MF_02060">
    <property type="entry name" value="tRNA_methyltr_TrmH"/>
    <property type="match status" value="1"/>
</dbReference>
<dbReference type="GO" id="GO:0000049">
    <property type="term" value="F:tRNA binding"/>
    <property type="evidence" value="ECO:0007669"/>
    <property type="project" value="UniProtKB-UniRule"/>
</dbReference>
<comment type="catalytic activity">
    <reaction evidence="7">
        <text>guanosine(18) in tRNA + S-adenosyl-L-methionine = 2'-O-methylguanosine(18) in tRNA + S-adenosyl-L-homocysteine + H(+)</text>
        <dbReference type="Rhea" id="RHEA:20077"/>
        <dbReference type="Rhea" id="RHEA-COMP:10190"/>
        <dbReference type="Rhea" id="RHEA-COMP:10192"/>
        <dbReference type="ChEBI" id="CHEBI:15378"/>
        <dbReference type="ChEBI" id="CHEBI:57856"/>
        <dbReference type="ChEBI" id="CHEBI:59789"/>
        <dbReference type="ChEBI" id="CHEBI:74269"/>
        <dbReference type="ChEBI" id="CHEBI:74445"/>
        <dbReference type="EC" id="2.1.1.34"/>
    </reaction>
</comment>
<dbReference type="EMBL" id="SPIA01000001">
    <property type="protein sequence ID" value="TFH69111.1"/>
    <property type="molecule type" value="Genomic_DNA"/>
</dbReference>
<evidence type="ECO:0000313" key="11">
    <source>
        <dbReference type="Proteomes" id="UP000298133"/>
    </source>
</evidence>
<dbReference type="Proteomes" id="UP000298133">
    <property type="component" value="Unassembled WGS sequence"/>
</dbReference>
<comment type="caution">
    <text evidence="10">The sequence shown here is derived from an EMBL/GenBank/DDBJ whole genome shotgun (WGS) entry which is preliminary data.</text>
</comment>
<dbReference type="SUPFAM" id="SSF75217">
    <property type="entry name" value="alpha/beta knot"/>
    <property type="match status" value="1"/>
</dbReference>
<dbReference type="CDD" id="cd18092">
    <property type="entry name" value="SpoU-like_TrmH"/>
    <property type="match status" value="1"/>
</dbReference>
<dbReference type="AlphaFoldDB" id="A0A4Y8ULH8"/>
<evidence type="ECO:0000256" key="1">
    <source>
        <dbReference type="ARBA" id="ARBA00022555"/>
    </source>
</evidence>
<keyword evidence="5 7" id="KW-0819">tRNA processing</keyword>
<dbReference type="NCBIfam" id="NF008295">
    <property type="entry name" value="PRK11081.1"/>
    <property type="match status" value="1"/>
</dbReference>
<organism evidence="10 11">
    <name type="scientific">Gammaproteobacteria bacterium LSUCC0057</name>
    <dbReference type="NCBI Taxonomy" id="2559237"/>
    <lineage>
        <taxon>Bacteria</taxon>
        <taxon>Pseudomonadati</taxon>
        <taxon>Pseudomonadota</taxon>
        <taxon>Gammaproteobacteria</taxon>
        <taxon>Cellvibrionales</taxon>
        <taxon>Porticoccaceae</taxon>
        <taxon>SAR92 clade</taxon>
    </lineage>
</organism>
<evidence type="ECO:0000256" key="4">
    <source>
        <dbReference type="ARBA" id="ARBA00022691"/>
    </source>
</evidence>
<comment type="function">
    <text evidence="7">Catalyzes the 2'-O methylation of guanosine at position 18 in tRNA.</text>
</comment>
<dbReference type="InterPro" id="IPR029026">
    <property type="entry name" value="tRNA_m1G_MTases_N"/>
</dbReference>
<evidence type="ECO:0000259" key="9">
    <source>
        <dbReference type="Pfam" id="PF12105"/>
    </source>
</evidence>
<keyword evidence="3 7" id="KW-0808">Transferase</keyword>
<dbReference type="EC" id="2.1.1.34" evidence="7"/>
<evidence type="ECO:0000256" key="2">
    <source>
        <dbReference type="ARBA" id="ARBA00022603"/>
    </source>
</evidence>
<dbReference type="InterPro" id="IPR029028">
    <property type="entry name" value="Alpha/beta_knot_MTases"/>
</dbReference>
<feature type="binding site" evidence="7">
    <location>
        <position position="139"/>
    </location>
    <ligand>
        <name>S-adenosyl-L-methionine</name>
        <dbReference type="ChEBI" id="CHEBI:59789"/>
    </ligand>
</feature>
<dbReference type="GO" id="GO:0141100">
    <property type="term" value="F:tRNA (guanine(18)-2'-O)-methyltransferase activity"/>
    <property type="evidence" value="ECO:0007669"/>
    <property type="project" value="UniProtKB-UniRule"/>
</dbReference>
<dbReference type="Pfam" id="PF12105">
    <property type="entry name" value="SpoU_methylas_C"/>
    <property type="match status" value="1"/>
</dbReference>
<keyword evidence="6 7" id="KW-0694">RNA-binding</keyword>
<evidence type="ECO:0000256" key="3">
    <source>
        <dbReference type="ARBA" id="ARBA00022679"/>
    </source>
</evidence>
<dbReference type="PANTHER" id="PTHR43453">
    <property type="entry name" value="RRNA METHYLASE-LIKE"/>
    <property type="match status" value="1"/>
</dbReference>
<keyword evidence="4 7" id="KW-0949">S-adenosyl-L-methionine</keyword>
<accession>A0A4Y8ULH8</accession>
<dbReference type="InterPro" id="IPR033671">
    <property type="entry name" value="TrmH"/>
</dbReference>
<comment type="similarity">
    <text evidence="7">Belongs to the class IV-like SAM-binding methyltransferase superfamily. RNA methyltransferase TrmH family.</text>
</comment>
<dbReference type="OrthoDB" id="9794400at2"/>
<evidence type="ECO:0000313" key="10">
    <source>
        <dbReference type="EMBL" id="TFH69111.1"/>
    </source>
</evidence>
<feature type="domain" description="tRNA/rRNA methyltransferase SpoU type" evidence="8">
    <location>
        <begin position="20"/>
        <end position="158"/>
    </location>
</feature>
<evidence type="ECO:0000256" key="5">
    <source>
        <dbReference type="ARBA" id="ARBA00022694"/>
    </source>
</evidence>
<comment type="caution">
    <text evidence="7">Lacks conserved residue(s) required for the propagation of feature annotation.</text>
</comment>
<keyword evidence="2 7" id="KW-0489">Methyltransferase</keyword>